<evidence type="ECO:0000313" key="1">
    <source>
        <dbReference type="EMBL" id="QEZ48726.1"/>
    </source>
</evidence>
<keyword evidence="1" id="KW-0614">Plasmid</keyword>
<dbReference type="Proteomes" id="UP000325743">
    <property type="component" value="Plasmid unnamed1"/>
</dbReference>
<geneLocation type="plasmid" evidence="1">
    <name>unnamed1</name>
</geneLocation>
<dbReference type="EMBL" id="CP032520">
    <property type="protein sequence ID" value="QEZ48726.1"/>
    <property type="molecule type" value="Genomic_DNA"/>
</dbReference>
<dbReference type="AlphaFoldDB" id="A0A5P3VQS4"/>
<organism evidence="1 2">
    <name type="scientific">Cupriavidus oxalaticus</name>
    <dbReference type="NCBI Taxonomy" id="96344"/>
    <lineage>
        <taxon>Bacteria</taxon>
        <taxon>Pseudomonadati</taxon>
        <taxon>Pseudomonadota</taxon>
        <taxon>Betaproteobacteria</taxon>
        <taxon>Burkholderiales</taxon>
        <taxon>Burkholderiaceae</taxon>
        <taxon>Cupriavidus</taxon>
    </lineage>
</organism>
<proteinExistence type="predicted"/>
<name>A0A5P3VQS4_9BURK</name>
<evidence type="ECO:0000313" key="2">
    <source>
        <dbReference type="Proteomes" id="UP000325743"/>
    </source>
</evidence>
<accession>A0A5P3VQS4</accession>
<gene>
    <name evidence="1" type="ORF">D2917_31065</name>
</gene>
<sequence>MATRMTDIAAHRLLGRCISCRRLRWCKTRTLAMGMGLGCVSHMASRGTMVSIDDVSSIVDVTVPLTGLAVTDAGVAP</sequence>
<reference evidence="1 2" key="1">
    <citation type="submission" date="2018-09" db="EMBL/GenBank/DDBJ databases">
        <title>Complete genome sequence of Cupriavidus oxalaticus T2, a bacterium capable of phenol tolerance and degradation.</title>
        <authorList>
            <person name="Yan J."/>
        </authorList>
    </citation>
    <scope>NUCLEOTIDE SEQUENCE [LARGE SCALE GENOMIC DNA]</scope>
    <source>
        <strain evidence="1 2">T2</strain>
        <plasmid evidence="1 2">unnamed1</plasmid>
    </source>
</reference>
<protein>
    <submittedName>
        <fullName evidence="1">Uncharacterized protein</fullName>
    </submittedName>
</protein>